<dbReference type="GO" id="GO:0050566">
    <property type="term" value="F:asparaginyl-tRNA synthase (glutamine-hydrolyzing) activity"/>
    <property type="evidence" value="ECO:0007669"/>
    <property type="project" value="RHEA"/>
</dbReference>
<dbReference type="GO" id="GO:0016740">
    <property type="term" value="F:transferase activity"/>
    <property type="evidence" value="ECO:0007669"/>
    <property type="project" value="UniProtKB-KW"/>
</dbReference>
<keyword evidence="3" id="KW-1185">Reference proteome</keyword>
<evidence type="ECO:0000313" key="2">
    <source>
        <dbReference type="EMBL" id="AEG91456.1"/>
    </source>
</evidence>
<dbReference type="InterPro" id="IPR003837">
    <property type="entry name" value="GatC"/>
</dbReference>
<keyword evidence="1" id="KW-0067">ATP-binding</keyword>
<dbReference type="SUPFAM" id="SSF141000">
    <property type="entry name" value="Glu-tRNAGln amidotransferase C subunit"/>
    <property type="match status" value="1"/>
</dbReference>
<dbReference type="STRING" id="365046.Rta_03850"/>
<keyword evidence="2" id="KW-0808">Transferase</keyword>
<dbReference type="AlphaFoldDB" id="F5Y5E6"/>
<accession>F5Y5E6</accession>
<dbReference type="GO" id="GO:0005524">
    <property type="term" value="F:ATP binding"/>
    <property type="evidence" value="ECO:0007669"/>
    <property type="project" value="UniProtKB-KW"/>
</dbReference>
<protein>
    <recommendedName>
        <fullName evidence="1">Aspartyl/glutamyl-tRNA(Asn/Gln) amidotransferase subunit C</fullName>
        <shortName evidence="1">Asp/Glu-ADT subunit C</shortName>
        <ecNumber evidence="1">6.3.5.-</ecNumber>
    </recommendedName>
</protein>
<comment type="similarity">
    <text evidence="1">Belongs to the GatC family.</text>
</comment>
<dbReference type="Proteomes" id="UP000008385">
    <property type="component" value="Chromosome"/>
</dbReference>
<evidence type="ECO:0000256" key="1">
    <source>
        <dbReference type="HAMAP-Rule" id="MF_00122"/>
    </source>
</evidence>
<dbReference type="Gene3D" id="1.10.20.60">
    <property type="entry name" value="Glu-tRNAGln amidotransferase C subunit, N-terminal domain"/>
    <property type="match status" value="1"/>
</dbReference>
<comment type="function">
    <text evidence="1">Allows the formation of correctly charged Asn-tRNA(Asn) or Gln-tRNA(Gln) through the transamidation of misacylated Asp-tRNA(Asn) or Glu-tRNA(Gln) in organisms which lack either or both of asparaginyl-tRNA or glutaminyl-tRNA synthetases. The reaction takes place in the presence of glutamine and ATP through an activated phospho-Asp-tRNA(Asn) or phospho-Glu-tRNA(Gln).</text>
</comment>
<dbReference type="NCBIfam" id="TIGR00135">
    <property type="entry name" value="gatC"/>
    <property type="match status" value="1"/>
</dbReference>
<dbReference type="KEGG" id="rta:Rta_03850"/>
<sequence length="115" mass="12735">MRFSRLQLSLPAPVSAMALTPDDIARIAHLARLQLQPAESERMLAQINGFFGIVERMRAVDTAGVQPLAHPVAAFEDVQLRLREDIPGEPDQREANQQSAPAVERGLFLVPRVIE</sequence>
<dbReference type="eggNOG" id="COG0721">
    <property type="taxonomic scope" value="Bacteria"/>
</dbReference>
<gene>
    <name evidence="1 2" type="primary">gatC</name>
    <name evidence="2" type="ordered locus">Rta_03850</name>
</gene>
<keyword evidence="1" id="KW-0547">Nucleotide-binding</keyword>
<dbReference type="HAMAP" id="MF_00122">
    <property type="entry name" value="GatC"/>
    <property type="match status" value="1"/>
</dbReference>
<comment type="catalytic activity">
    <reaction evidence="1">
        <text>L-glutamyl-tRNA(Gln) + L-glutamine + ATP + H2O = L-glutaminyl-tRNA(Gln) + L-glutamate + ADP + phosphate + H(+)</text>
        <dbReference type="Rhea" id="RHEA:17521"/>
        <dbReference type="Rhea" id="RHEA-COMP:9681"/>
        <dbReference type="Rhea" id="RHEA-COMP:9684"/>
        <dbReference type="ChEBI" id="CHEBI:15377"/>
        <dbReference type="ChEBI" id="CHEBI:15378"/>
        <dbReference type="ChEBI" id="CHEBI:29985"/>
        <dbReference type="ChEBI" id="CHEBI:30616"/>
        <dbReference type="ChEBI" id="CHEBI:43474"/>
        <dbReference type="ChEBI" id="CHEBI:58359"/>
        <dbReference type="ChEBI" id="CHEBI:78520"/>
        <dbReference type="ChEBI" id="CHEBI:78521"/>
        <dbReference type="ChEBI" id="CHEBI:456216"/>
    </reaction>
</comment>
<proteinExistence type="inferred from homology"/>
<dbReference type="PATRIC" id="fig|365046.3.peg.397"/>
<name>F5Y5E6_RAMTT</name>
<reference evidence="2 3" key="2">
    <citation type="journal article" date="2011" name="PLoS ONE">
        <title>The Cyst-Dividing Bacterium Ramlibacter tataouinensis TTB310 Genome Reveals a Well-Stocked Toolbox for Adaptation to a Desert Environment.</title>
        <authorList>
            <person name="De Luca G."/>
            <person name="Barakat M."/>
            <person name="Ortet P."/>
            <person name="Fochesato S."/>
            <person name="Jourlin-Castelli C."/>
            <person name="Ansaldi M."/>
            <person name="Py B."/>
            <person name="Fichant G."/>
            <person name="Coutinho P.M."/>
            <person name="Voulhoux R."/>
            <person name="Bastien O."/>
            <person name="Marechal E."/>
            <person name="Henrissat B."/>
            <person name="Quentin Y."/>
            <person name="Noirot P."/>
            <person name="Filloux A."/>
            <person name="Mejean V."/>
            <person name="Dubow M.S."/>
            <person name="Barras F."/>
            <person name="Barbe V."/>
            <person name="Weissenbach J."/>
            <person name="Mihalcescu I."/>
            <person name="Vermeglio A."/>
            <person name="Achouak W."/>
            <person name="Heulin T."/>
        </authorList>
    </citation>
    <scope>NUCLEOTIDE SEQUENCE [LARGE SCALE GENOMIC DNA]</scope>
    <source>
        <strain evidence="3">ATCC BAA-407 / DSM 14655 / LMG 21543 / TTB310</strain>
    </source>
</reference>
<reference evidence="3" key="1">
    <citation type="submission" date="2006-01" db="EMBL/GenBank/DDBJ databases">
        <title>Genome of the cyst-dividing bacterium Ramlibacter tataouinensis.</title>
        <authorList>
            <person name="Barakat M."/>
            <person name="Ortet P."/>
            <person name="De Luca G."/>
            <person name="Jourlin-Castelli C."/>
            <person name="Ansaldi M."/>
            <person name="Py B."/>
            <person name="Fichant G."/>
            <person name="Coutinho P."/>
            <person name="Voulhoux R."/>
            <person name="Bastien O."/>
            <person name="Roy S."/>
            <person name="Marechal E."/>
            <person name="Henrissat B."/>
            <person name="Quentin Y."/>
            <person name="Noirot P."/>
            <person name="Filloux A."/>
            <person name="Mejean V."/>
            <person name="DuBow M."/>
            <person name="Barras F."/>
            <person name="Heulin T."/>
        </authorList>
    </citation>
    <scope>NUCLEOTIDE SEQUENCE [LARGE SCALE GENOMIC DNA]</scope>
    <source>
        <strain evidence="3">ATCC BAA-407 / DSM 14655 / LMG 21543 / TTB310</strain>
    </source>
</reference>
<dbReference type="EMBL" id="CP000245">
    <property type="protein sequence ID" value="AEG91456.1"/>
    <property type="molecule type" value="Genomic_DNA"/>
</dbReference>
<dbReference type="InterPro" id="IPR036113">
    <property type="entry name" value="Asp/Glu-ADT_sf_sub_c"/>
</dbReference>
<comment type="catalytic activity">
    <reaction evidence="1">
        <text>L-aspartyl-tRNA(Asn) + L-glutamine + ATP + H2O = L-asparaginyl-tRNA(Asn) + L-glutamate + ADP + phosphate + 2 H(+)</text>
        <dbReference type="Rhea" id="RHEA:14513"/>
        <dbReference type="Rhea" id="RHEA-COMP:9674"/>
        <dbReference type="Rhea" id="RHEA-COMP:9677"/>
        <dbReference type="ChEBI" id="CHEBI:15377"/>
        <dbReference type="ChEBI" id="CHEBI:15378"/>
        <dbReference type="ChEBI" id="CHEBI:29985"/>
        <dbReference type="ChEBI" id="CHEBI:30616"/>
        <dbReference type="ChEBI" id="CHEBI:43474"/>
        <dbReference type="ChEBI" id="CHEBI:58359"/>
        <dbReference type="ChEBI" id="CHEBI:78515"/>
        <dbReference type="ChEBI" id="CHEBI:78516"/>
        <dbReference type="ChEBI" id="CHEBI:456216"/>
    </reaction>
</comment>
<dbReference type="GO" id="GO:0050567">
    <property type="term" value="F:glutaminyl-tRNA synthase (glutamine-hydrolyzing) activity"/>
    <property type="evidence" value="ECO:0007669"/>
    <property type="project" value="UniProtKB-UniRule"/>
</dbReference>
<keyword evidence="1" id="KW-0436">Ligase</keyword>
<dbReference type="GO" id="GO:0006412">
    <property type="term" value="P:translation"/>
    <property type="evidence" value="ECO:0007669"/>
    <property type="project" value="UniProtKB-UniRule"/>
</dbReference>
<dbReference type="PANTHER" id="PTHR15004">
    <property type="entry name" value="GLUTAMYL-TRNA(GLN) AMIDOTRANSFERASE SUBUNIT C, MITOCHONDRIAL"/>
    <property type="match status" value="1"/>
</dbReference>
<dbReference type="GO" id="GO:0006450">
    <property type="term" value="P:regulation of translational fidelity"/>
    <property type="evidence" value="ECO:0007669"/>
    <property type="project" value="InterPro"/>
</dbReference>
<organism evidence="2 3">
    <name type="scientific">Ramlibacter tataouinensis (strain ATCC BAA-407 / DSM 14655 / LMG 21543 / TTB310)</name>
    <dbReference type="NCBI Taxonomy" id="365046"/>
    <lineage>
        <taxon>Bacteria</taxon>
        <taxon>Pseudomonadati</taxon>
        <taxon>Pseudomonadota</taxon>
        <taxon>Betaproteobacteria</taxon>
        <taxon>Burkholderiales</taxon>
        <taxon>Comamonadaceae</taxon>
        <taxon>Ramlibacter</taxon>
    </lineage>
</organism>
<dbReference type="EC" id="6.3.5.-" evidence="1"/>
<dbReference type="HOGENOM" id="CLU_105899_2_2_4"/>
<evidence type="ECO:0000313" key="3">
    <source>
        <dbReference type="Proteomes" id="UP000008385"/>
    </source>
</evidence>
<keyword evidence="1" id="KW-0648">Protein biosynthesis</keyword>
<dbReference type="GO" id="GO:0070681">
    <property type="term" value="P:glutaminyl-tRNAGln biosynthesis via transamidation"/>
    <property type="evidence" value="ECO:0007669"/>
    <property type="project" value="TreeGrafter"/>
</dbReference>
<comment type="subunit">
    <text evidence="1">Heterotrimer of A, B and C subunits.</text>
</comment>
<dbReference type="PANTHER" id="PTHR15004:SF0">
    <property type="entry name" value="GLUTAMYL-TRNA(GLN) AMIDOTRANSFERASE SUBUNIT C, MITOCHONDRIAL"/>
    <property type="match status" value="1"/>
</dbReference>
<dbReference type="Pfam" id="PF02686">
    <property type="entry name" value="GatC"/>
    <property type="match status" value="1"/>
</dbReference>